<dbReference type="PANTHER" id="PTHR43791:SF52">
    <property type="entry name" value="TRANSPORTER, PUTATIVE (AFU_ORTHOLOGUE AFUA_1G11820)-RELATED"/>
    <property type="match status" value="1"/>
</dbReference>
<feature type="transmembrane region" description="Helical" evidence="6">
    <location>
        <begin position="317"/>
        <end position="334"/>
    </location>
</feature>
<evidence type="ECO:0000256" key="3">
    <source>
        <dbReference type="ARBA" id="ARBA00022692"/>
    </source>
</evidence>
<feature type="transmembrane region" description="Helical" evidence="6">
    <location>
        <begin position="434"/>
        <end position="457"/>
    </location>
</feature>
<keyword evidence="3 6" id="KW-0812">Transmembrane</keyword>
<dbReference type="SUPFAM" id="SSF103473">
    <property type="entry name" value="MFS general substrate transporter"/>
    <property type="match status" value="1"/>
</dbReference>
<comment type="subcellular location">
    <subcellularLocation>
        <location evidence="1">Membrane</location>
        <topology evidence="1">Multi-pass membrane protein</topology>
    </subcellularLocation>
</comment>
<dbReference type="Proteomes" id="UP000799757">
    <property type="component" value="Unassembled WGS sequence"/>
</dbReference>
<dbReference type="Gene3D" id="1.20.1250.20">
    <property type="entry name" value="MFS general substrate transporter like domains"/>
    <property type="match status" value="1"/>
</dbReference>
<reference evidence="7" key="1">
    <citation type="journal article" date="2020" name="Stud. Mycol.">
        <title>101 Dothideomycetes genomes: a test case for predicting lifestyles and emergence of pathogens.</title>
        <authorList>
            <person name="Haridas S."/>
            <person name="Albert R."/>
            <person name="Binder M."/>
            <person name="Bloem J."/>
            <person name="Labutti K."/>
            <person name="Salamov A."/>
            <person name="Andreopoulos B."/>
            <person name="Baker S."/>
            <person name="Barry K."/>
            <person name="Bills G."/>
            <person name="Bluhm B."/>
            <person name="Cannon C."/>
            <person name="Castanera R."/>
            <person name="Culley D."/>
            <person name="Daum C."/>
            <person name="Ezra D."/>
            <person name="Gonzalez J."/>
            <person name="Henrissat B."/>
            <person name="Kuo A."/>
            <person name="Liang C."/>
            <person name="Lipzen A."/>
            <person name="Lutzoni F."/>
            <person name="Magnuson J."/>
            <person name="Mondo S."/>
            <person name="Nolan M."/>
            <person name="Ohm R."/>
            <person name="Pangilinan J."/>
            <person name="Park H.-J."/>
            <person name="Ramirez L."/>
            <person name="Alfaro M."/>
            <person name="Sun H."/>
            <person name="Tritt A."/>
            <person name="Yoshinaga Y."/>
            <person name="Zwiers L.-H."/>
            <person name="Turgeon B."/>
            <person name="Goodwin S."/>
            <person name="Spatafora J."/>
            <person name="Crous P."/>
            <person name="Grigoriev I."/>
        </authorList>
    </citation>
    <scope>NUCLEOTIDE SEQUENCE</scope>
    <source>
        <strain evidence="7">CBS 109.77</strain>
    </source>
</reference>
<dbReference type="InterPro" id="IPR036259">
    <property type="entry name" value="MFS_trans_sf"/>
</dbReference>
<evidence type="ECO:0000256" key="1">
    <source>
        <dbReference type="ARBA" id="ARBA00004141"/>
    </source>
</evidence>
<evidence type="ECO:0000313" key="7">
    <source>
        <dbReference type="EMBL" id="KAF2793423.1"/>
    </source>
</evidence>
<keyword evidence="8" id="KW-1185">Reference proteome</keyword>
<feature type="transmembrane region" description="Helical" evidence="6">
    <location>
        <begin position="341"/>
        <end position="361"/>
    </location>
</feature>
<dbReference type="GO" id="GO:0022857">
    <property type="term" value="F:transmembrane transporter activity"/>
    <property type="evidence" value="ECO:0007669"/>
    <property type="project" value="InterPro"/>
</dbReference>
<dbReference type="OrthoDB" id="310895at2759"/>
<feature type="transmembrane region" description="Helical" evidence="6">
    <location>
        <begin position="113"/>
        <end position="133"/>
    </location>
</feature>
<dbReference type="PANTHER" id="PTHR43791">
    <property type="entry name" value="PERMEASE-RELATED"/>
    <property type="match status" value="1"/>
</dbReference>
<feature type="transmembrane region" description="Helical" evidence="6">
    <location>
        <begin position="207"/>
        <end position="229"/>
    </location>
</feature>
<feature type="transmembrane region" description="Helical" evidence="6">
    <location>
        <begin position="88"/>
        <end position="107"/>
    </location>
</feature>
<keyword evidence="2" id="KW-0813">Transport</keyword>
<feature type="transmembrane region" description="Helical" evidence="6">
    <location>
        <begin position="171"/>
        <end position="195"/>
    </location>
</feature>
<evidence type="ECO:0000256" key="2">
    <source>
        <dbReference type="ARBA" id="ARBA00022448"/>
    </source>
</evidence>
<evidence type="ECO:0000313" key="8">
    <source>
        <dbReference type="Proteomes" id="UP000799757"/>
    </source>
</evidence>
<name>A0A6A6XBP4_9PLEO</name>
<proteinExistence type="predicted"/>
<gene>
    <name evidence="7" type="ORF">K505DRAFT_305844</name>
</gene>
<evidence type="ECO:0000256" key="6">
    <source>
        <dbReference type="SAM" id="Phobius"/>
    </source>
</evidence>
<dbReference type="FunFam" id="1.20.1250.20:FF:000394">
    <property type="entry name" value="MFS general substrate transporter"/>
    <property type="match status" value="1"/>
</dbReference>
<evidence type="ECO:0000256" key="5">
    <source>
        <dbReference type="ARBA" id="ARBA00023136"/>
    </source>
</evidence>
<dbReference type="GO" id="GO:0016020">
    <property type="term" value="C:membrane"/>
    <property type="evidence" value="ECO:0007669"/>
    <property type="project" value="UniProtKB-SubCell"/>
</dbReference>
<feature type="transmembrane region" description="Helical" evidence="6">
    <location>
        <begin position="402"/>
        <end position="422"/>
    </location>
</feature>
<accession>A0A6A6XBP4</accession>
<keyword evidence="4 6" id="KW-1133">Transmembrane helix</keyword>
<feature type="transmembrane region" description="Helical" evidence="6">
    <location>
        <begin position="367"/>
        <end position="390"/>
    </location>
</feature>
<feature type="transmembrane region" description="Helical" evidence="6">
    <location>
        <begin position="145"/>
        <end position="165"/>
    </location>
</feature>
<feature type="transmembrane region" description="Helical" evidence="6">
    <location>
        <begin position="49"/>
        <end position="67"/>
    </location>
</feature>
<evidence type="ECO:0000256" key="4">
    <source>
        <dbReference type="ARBA" id="ARBA00022989"/>
    </source>
</evidence>
<dbReference type="InterPro" id="IPR011701">
    <property type="entry name" value="MFS"/>
</dbReference>
<dbReference type="EMBL" id="MU001928">
    <property type="protein sequence ID" value="KAF2793423.1"/>
    <property type="molecule type" value="Genomic_DNA"/>
</dbReference>
<organism evidence="7 8">
    <name type="scientific">Melanomma pulvis-pyrius CBS 109.77</name>
    <dbReference type="NCBI Taxonomy" id="1314802"/>
    <lineage>
        <taxon>Eukaryota</taxon>
        <taxon>Fungi</taxon>
        <taxon>Dikarya</taxon>
        <taxon>Ascomycota</taxon>
        <taxon>Pezizomycotina</taxon>
        <taxon>Dothideomycetes</taxon>
        <taxon>Pleosporomycetidae</taxon>
        <taxon>Pleosporales</taxon>
        <taxon>Melanommataceae</taxon>
        <taxon>Melanomma</taxon>
    </lineage>
</organism>
<dbReference type="AlphaFoldDB" id="A0A6A6XBP4"/>
<sequence length="492" mass="54651">MANSPVLDSASLEKGAIVQTHSPTSSTHLQAPFDRAAERRLIHKLDLRILPVLWILYLVNFIDRANIGNAKIQGMEKELTLTGQRFNISVWVFNLGYLVAGVPLTIAFRKYGPKSLCVMMFCWGITVIGCGLVKRWEQLVICRLLEGMAEAAYISGAAYLIGAYYTKSEYLTRFVFFSTAGIIAGAVNGFLSTLIAKMDGTAGYKAWRWIFIIEGLCTLCVSVGSWWFMMPFPEHCTFLAPEEKELLLARVKADGGHIADEDITFKQVLHHLSDWKIWAAVAMNMGVTENANSIANFQPTILKGLGYTAIQAQVHTIPVYIVGAVFSVIFAYMSEYLRHRYAFYMLGWAVLCSGLIVEIVYPKSAGVRYMGMFFMASGAYLAMPVSIVWVSINAGKGYKRAIAIGAIINFGTAGAFVSSNVFLKREEPKFHTGFSTGLGLACMGAFAATVTFFGCMWENKRRDEKRALLPEILEDDTNEGMSDEHPDFRFVL</sequence>
<protein>
    <submittedName>
        <fullName evidence="7">MFS general substrate transporter</fullName>
    </submittedName>
</protein>
<dbReference type="Pfam" id="PF07690">
    <property type="entry name" value="MFS_1"/>
    <property type="match status" value="1"/>
</dbReference>
<keyword evidence="5 6" id="KW-0472">Membrane</keyword>